<reference evidence="2" key="1">
    <citation type="submission" date="2022-02" db="EMBL/GenBank/DDBJ databases">
        <title>Corynebacterium sp. from urogenital microbiome.</title>
        <authorList>
            <person name="Cappelli E.A."/>
            <person name="Ribeiro T.G."/>
            <person name="Peixe L."/>
        </authorList>
    </citation>
    <scope>NUCLEOTIDE SEQUENCE</scope>
    <source>
        <strain evidence="2">C9Ua_112</strain>
    </source>
</reference>
<dbReference type="Proteomes" id="UP001146505">
    <property type="component" value="Unassembled WGS sequence"/>
</dbReference>
<gene>
    <name evidence="2" type="ORF">L8U58_01550</name>
</gene>
<comment type="caution">
    <text evidence="2">The sequence shown here is derived from an EMBL/GenBank/DDBJ whole genome shotgun (WGS) entry which is preliminary data.</text>
</comment>
<protein>
    <submittedName>
        <fullName evidence="2">S1 family peptidase</fullName>
    </submittedName>
</protein>
<dbReference type="RefSeq" id="WP_269954535.1">
    <property type="nucleotide sequence ID" value="NZ_JAKMUV010000001.1"/>
</dbReference>
<dbReference type="Gene3D" id="2.40.10.10">
    <property type="entry name" value="Trypsin-like serine proteases"/>
    <property type="match status" value="2"/>
</dbReference>
<sequence length="296" mass="29791">MLFRFSSASPETTRTARQDNVAPRRSARRRARRRIGALMAGVALAATTALGSAFTAPEATAAPAGSADAFLKATGQPGPHRIPGHYFTSPGIPQAQRDAAPSVLAGPSMPIYVGNNICTLSVVGYDKAGNKVGITAGHCGGPGAPVVSMDAEKAGQIGTVVRNGYPDVAVIKFNNKVRLTRSYNNVNIGALGGATPASLQQLCKTGVATGVSCGPMLAISGPFLVSHLCGSIGDSGAPIYVGNRLVGIVNGGMANLPSCTTPLQGPLHAPTAGAAWNVIAADLNAAGGVGAGFRLP</sequence>
<accession>A0A9X3M5D8</accession>
<feature type="region of interest" description="Disordered" evidence="1">
    <location>
        <begin position="1"/>
        <end position="29"/>
    </location>
</feature>
<evidence type="ECO:0000313" key="3">
    <source>
        <dbReference type="Proteomes" id="UP001146505"/>
    </source>
</evidence>
<proteinExistence type="predicted"/>
<dbReference type="InterPro" id="IPR009003">
    <property type="entry name" value="Peptidase_S1_PA"/>
</dbReference>
<dbReference type="InterPro" id="IPR043504">
    <property type="entry name" value="Peptidase_S1_PA_chymotrypsin"/>
</dbReference>
<dbReference type="EMBL" id="JAKMUV010000001">
    <property type="protein sequence ID" value="MCZ9304232.1"/>
    <property type="molecule type" value="Genomic_DNA"/>
</dbReference>
<dbReference type="AlphaFoldDB" id="A0A9X3M5D8"/>
<evidence type="ECO:0000256" key="1">
    <source>
        <dbReference type="SAM" id="MobiDB-lite"/>
    </source>
</evidence>
<keyword evidence="3" id="KW-1185">Reference proteome</keyword>
<dbReference type="GeneID" id="301812210"/>
<dbReference type="SUPFAM" id="SSF50494">
    <property type="entry name" value="Trypsin-like serine proteases"/>
    <property type="match status" value="1"/>
</dbReference>
<organism evidence="2 3">
    <name type="scientific">Corynebacterium macclintockiae</name>
    <dbReference type="NCBI Taxonomy" id="2913501"/>
    <lineage>
        <taxon>Bacteria</taxon>
        <taxon>Bacillati</taxon>
        <taxon>Actinomycetota</taxon>
        <taxon>Actinomycetes</taxon>
        <taxon>Mycobacteriales</taxon>
        <taxon>Corynebacteriaceae</taxon>
        <taxon>Corynebacterium</taxon>
    </lineage>
</organism>
<feature type="compositionally biased region" description="Polar residues" evidence="1">
    <location>
        <begin position="1"/>
        <end position="15"/>
    </location>
</feature>
<evidence type="ECO:0000313" key="2">
    <source>
        <dbReference type="EMBL" id="MCZ9304232.1"/>
    </source>
</evidence>
<name>A0A9X3M5D8_9CORY</name>